<reference evidence="7" key="1">
    <citation type="submission" date="2022-02" db="EMBL/GenBank/DDBJ databases">
        <authorList>
            <person name="Giguere J D."/>
        </authorList>
    </citation>
    <scope>NUCLEOTIDE SEQUENCE</scope>
    <source>
        <strain evidence="7">CCAP 1055/1</strain>
    </source>
</reference>
<organism evidence="7">
    <name type="scientific">Phaeodactylum tricornutum</name>
    <name type="common">Diatom</name>
    <dbReference type="NCBI Taxonomy" id="2850"/>
    <lineage>
        <taxon>Eukaryota</taxon>
        <taxon>Sar</taxon>
        <taxon>Stramenopiles</taxon>
        <taxon>Ochrophyta</taxon>
        <taxon>Bacillariophyta</taxon>
        <taxon>Bacillariophyceae</taxon>
        <taxon>Bacillariophycidae</taxon>
        <taxon>Naviculales</taxon>
        <taxon>Phaeodactylaceae</taxon>
        <taxon>Phaeodactylum</taxon>
    </lineage>
</organism>
<feature type="transmembrane region" description="Helical" evidence="5">
    <location>
        <begin position="155"/>
        <end position="175"/>
    </location>
</feature>
<dbReference type="Pfam" id="PF03798">
    <property type="entry name" value="TRAM_LAG1_CLN8"/>
    <property type="match status" value="1"/>
</dbReference>
<gene>
    <name evidence="7" type="ORF">PTTT1_LOCUS21332</name>
</gene>
<dbReference type="InterPro" id="IPR006634">
    <property type="entry name" value="TLC-dom"/>
</dbReference>
<evidence type="ECO:0000259" key="6">
    <source>
        <dbReference type="Pfam" id="PF03798"/>
    </source>
</evidence>
<feature type="transmembrane region" description="Helical" evidence="5">
    <location>
        <begin position="20"/>
        <end position="39"/>
    </location>
</feature>
<comment type="subcellular location">
    <subcellularLocation>
        <location evidence="1">Membrane</location>
        <topology evidence="1">Multi-pass membrane protein</topology>
    </subcellularLocation>
</comment>
<protein>
    <recommendedName>
        <fullName evidence="6">TLC domain-containing protein</fullName>
    </recommendedName>
</protein>
<feature type="transmembrane region" description="Helical" evidence="5">
    <location>
        <begin position="187"/>
        <end position="204"/>
    </location>
</feature>
<proteinExistence type="predicted"/>
<keyword evidence="4 5" id="KW-0472">Membrane</keyword>
<keyword evidence="2 5" id="KW-0812">Transmembrane</keyword>
<accession>A0A8J9T2M6</accession>
<evidence type="ECO:0000256" key="4">
    <source>
        <dbReference type="ARBA" id="ARBA00023136"/>
    </source>
</evidence>
<feature type="transmembrane region" description="Helical" evidence="5">
    <location>
        <begin position="51"/>
        <end position="70"/>
    </location>
</feature>
<evidence type="ECO:0000313" key="7">
    <source>
        <dbReference type="EMBL" id="CAG9282979.1"/>
    </source>
</evidence>
<dbReference type="EMBL" id="OU594959">
    <property type="protein sequence ID" value="CAG9282979.1"/>
    <property type="molecule type" value="Genomic_DNA"/>
</dbReference>
<dbReference type="Proteomes" id="UP000836788">
    <property type="component" value="Chromosome 18"/>
</dbReference>
<name>A0A8J9T2M6_PHATR</name>
<evidence type="ECO:0000256" key="1">
    <source>
        <dbReference type="ARBA" id="ARBA00004141"/>
    </source>
</evidence>
<evidence type="ECO:0000256" key="5">
    <source>
        <dbReference type="SAM" id="Phobius"/>
    </source>
</evidence>
<keyword evidence="3 5" id="KW-1133">Transmembrane helix</keyword>
<evidence type="ECO:0000256" key="3">
    <source>
        <dbReference type="ARBA" id="ARBA00022989"/>
    </source>
</evidence>
<evidence type="ECO:0000256" key="2">
    <source>
        <dbReference type="ARBA" id="ARBA00022692"/>
    </source>
</evidence>
<dbReference type="GO" id="GO:0016020">
    <property type="term" value="C:membrane"/>
    <property type="evidence" value="ECO:0007669"/>
    <property type="project" value="UniProtKB-SubCell"/>
</dbReference>
<sequence length="223" mass="25771">MSNPLFLGLDKFWSVYNGDTSFLPLYLPLLFWVVSYTYCRFVRREFHKWTLLHSFHNFGAIVLGLISLYYDNDAVFSERLSILWSMAYFLVDIVDCIVRGDVAYTVHATFCLLLGVANYTTPVCRELRMNSKAALLECSTPFLYVAKTTRHPAHFILFALAFTLCRIVWVPVLSLQLKQAGRGYTDYLQLALCGFYCLNLFWYAKILRILYDGATGKIDKKEV</sequence>
<feature type="domain" description="TLC" evidence="6">
    <location>
        <begin position="54"/>
        <end position="208"/>
    </location>
</feature>
<dbReference type="AlphaFoldDB" id="A0A8J9T2M6"/>